<comment type="caution">
    <text evidence="1">The sequence shown here is derived from an EMBL/GenBank/DDBJ whole genome shotgun (WGS) entry which is preliminary data.</text>
</comment>
<accession>A0A396GVQ5</accession>
<evidence type="ECO:0000313" key="1">
    <source>
        <dbReference type="EMBL" id="RHN45199.1"/>
    </source>
</evidence>
<name>A0A396GVQ5_MEDTR</name>
<dbReference type="Proteomes" id="UP000265566">
    <property type="component" value="Chromosome 7"/>
</dbReference>
<organism evidence="1 2">
    <name type="scientific">Medicago truncatula</name>
    <name type="common">Barrel medic</name>
    <name type="synonym">Medicago tribuloides</name>
    <dbReference type="NCBI Taxonomy" id="3880"/>
    <lineage>
        <taxon>Eukaryota</taxon>
        <taxon>Viridiplantae</taxon>
        <taxon>Streptophyta</taxon>
        <taxon>Embryophyta</taxon>
        <taxon>Tracheophyta</taxon>
        <taxon>Spermatophyta</taxon>
        <taxon>Magnoliopsida</taxon>
        <taxon>eudicotyledons</taxon>
        <taxon>Gunneridae</taxon>
        <taxon>Pentapetalae</taxon>
        <taxon>rosids</taxon>
        <taxon>fabids</taxon>
        <taxon>Fabales</taxon>
        <taxon>Fabaceae</taxon>
        <taxon>Papilionoideae</taxon>
        <taxon>50 kb inversion clade</taxon>
        <taxon>NPAAA clade</taxon>
        <taxon>Hologalegina</taxon>
        <taxon>IRL clade</taxon>
        <taxon>Trifolieae</taxon>
        <taxon>Medicago</taxon>
    </lineage>
</organism>
<dbReference type="AlphaFoldDB" id="A0A396GVQ5"/>
<protein>
    <submittedName>
        <fullName evidence="1">Uncharacterized protein</fullName>
    </submittedName>
</protein>
<sequence>MLEGYVPVVFATSFILYYSADVWKETMVGRLYSIKPEESKSREEYSERSSLLLQILGAKDKADNINEIEMACQPSAALPNDNGVSAKRRRRRKYKANKKAGMEADTWLTCRFNFINIISLIFSTQ</sequence>
<reference evidence="2" key="1">
    <citation type="journal article" date="2018" name="Nat. Plants">
        <title>Whole-genome landscape of Medicago truncatula symbiotic genes.</title>
        <authorList>
            <person name="Pecrix Y."/>
            <person name="Staton S.E."/>
            <person name="Sallet E."/>
            <person name="Lelandais-Briere C."/>
            <person name="Moreau S."/>
            <person name="Carrere S."/>
            <person name="Blein T."/>
            <person name="Jardinaud M.F."/>
            <person name="Latrasse D."/>
            <person name="Zouine M."/>
            <person name="Zahm M."/>
            <person name="Kreplak J."/>
            <person name="Mayjonade B."/>
            <person name="Satge C."/>
            <person name="Perez M."/>
            <person name="Cauet S."/>
            <person name="Marande W."/>
            <person name="Chantry-Darmon C."/>
            <person name="Lopez-Roques C."/>
            <person name="Bouchez O."/>
            <person name="Berard A."/>
            <person name="Debelle F."/>
            <person name="Munos S."/>
            <person name="Bendahmane A."/>
            <person name="Berges H."/>
            <person name="Niebel A."/>
            <person name="Buitink J."/>
            <person name="Frugier F."/>
            <person name="Benhamed M."/>
            <person name="Crespi M."/>
            <person name="Gouzy J."/>
            <person name="Gamas P."/>
        </authorList>
    </citation>
    <scope>NUCLEOTIDE SEQUENCE [LARGE SCALE GENOMIC DNA]</scope>
    <source>
        <strain evidence="2">cv. Jemalong A17</strain>
    </source>
</reference>
<proteinExistence type="predicted"/>
<evidence type="ECO:0000313" key="2">
    <source>
        <dbReference type="Proteomes" id="UP000265566"/>
    </source>
</evidence>
<gene>
    <name evidence="1" type="ORF">MtrunA17_Chr7g0227791</name>
</gene>
<dbReference type="EMBL" id="PSQE01000007">
    <property type="protein sequence ID" value="RHN45199.1"/>
    <property type="molecule type" value="Genomic_DNA"/>
</dbReference>
<dbReference type="Gramene" id="rna39428">
    <property type="protein sequence ID" value="RHN45199.1"/>
    <property type="gene ID" value="gene39428"/>
</dbReference>